<dbReference type="AlphaFoldDB" id="A0A261Y6Q2"/>
<dbReference type="Pfam" id="PF03656">
    <property type="entry name" value="Pam16"/>
    <property type="match status" value="1"/>
</dbReference>
<keyword evidence="8" id="KW-0811">Translocation</keyword>
<dbReference type="GO" id="GO:0019904">
    <property type="term" value="F:protein domain specific binding"/>
    <property type="evidence" value="ECO:0007669"/>
    <property type="project" value="EnsemblFungi"/>
</dbReference>
<evidence type="ECO:0000256" key="8">
    <source>
        <dbReference type="ARBA" id="ARBA00023010"/>
    </source>
</evidence>
<name>A0A261Y6Q2_9FUNG</name>
<organism evidence="13 14">
    <name type="scientific">Bifiguratus adelaidae</name>
    <dbReference type="NCBI Taxonomy" id="1938954"/>
    <lineage>
        <taxon>Eukaryota</taxon>
        <taxon>Fungi</taxon>
        <taxon>Fungi incertae sedis</taxon>
        <taxon>Mucoromycota</taxon>
        <taxon>Mucoromycotina</taxon>
        <taxon>Endogonomycetes</taxon>
        <taxon>Endogonales</taxon>
        <taxon>Endogonales incertae sedis</taxon>
        <taxon>Bifiguratus</taxon>
    </lineage>
</organism>
<dbReference type="GO" id="GO:0001405">
    <property type="term" value="C:PAM complex, Tim23 associated import motor"/>
    <property type="evidence" value="ECO:0007669"/>
    <property type="project" value="EnsemblFungi"/>
</dbReference>
<reference evidence="13 14" key="1">
    <citation type="journal article" date="2017" name="Mycologia">
        <title>Bifiguratus adelaidae, gen. et sp. nov., a new member of Mucoromycotina in endophytic and soil-dwelling habitats.</title>
        <authorList>
            <person name="Torres-Cruz T.J."/>
            <person name="Billingsley Tobias T.L."/>
            <person name="Almatruk M."/>
            <person name="Hesse C."/>
            <person name="Kuske C.R."/>
            <person name="Desiro A."/>
            <person name="Benucci G.M."/>
            <person name="Bonito G."/>
            <person name="Stajich J.E."/>
            <person name="Dunlap C."/>
            <person name="Arnold A.E."/>
            <person name="Porras-Alfaro A."/>
        </authorList>
    </citation>
    <scope>NUCLEOTIDE SEQUENCE [LARGE SCALE GENOMIC DNA]</scope>
    <source>
        <strain evidence="13 14">AZ0501</strain>
    </source>
</reference>
<evidence type="ECO:0000256" key="5">
    <source>
        <dbReference type="ARBA" id="ARBA00022448"/>
    </source>
</evidence>
<evidence type="ECO:0000256" key="10">
    <source>
        <dbReference type="ARBA" id="ARBA00023136"/>
    </source>
</evidence>
<gene>
    <name evidence="13" type="ORF">BZG36_00829</name>
</gene>
<dbReference type="EMBL" id="MVBO01000005">
    <property type="protein sequence ID" value="OZJ06258.1"/>
    <property type="molecule type" value="Genomic_DNA"/>
</dbReference>
<evidence type="ECO:0000256" key="12">
    <source>
        <dbReference type="ARBA" id="ARBA00031407"/>
    </source>
</evidence>
<comment type="similarity">
    <text evidence="2">Belongs to the TIM16/PAM16 family.</text>
</comment>
<keyword evidence="7" id="KW-0653">Protein transport</keyword>
<keyword evidence="6" id="KW-0999">Mitochondrion inner membrane</keyword>
<proteinExistence type="inferred from homology"/>
<evidence type="ECO:0000256" key="3">
    <source>
        <dbReference type="ARBA" id="ARBA00013571"/>
    </source>
</evidence>
<evidence type="ECO:0000313" key="13">
    <source>
        <dbReference type="EMBL" id="OZJ06258.1"/>
    </source>
</evidence>
<dbReference type="InterPro" id="IPR005341">
    <property type="entry name" value="Tim16"/>
</dbReference>
<dbReference type="Gene3D" id="1.10.287.110">
    <property type="entry name" value="DnaJ domain"/>
    <property type="match status" value="1"/>
</dbReference>
<evidence type="ECO:0000256" key="9">
    <source>
        <dbReference type="ARBA" id="ARBA00023128"/>
    </source>
</evidence>
<dbReference type="OrthoDB" id="10262892at2759"/>
<keyword evidence="10" id="KW-0472">Membrane</keyword>
<evidence type="ECO:0000313" key="14">
    <source>
        <dbReference type="Proteomes" id="UP000242875"/>
    </source>
</evidence>
<evidence type="ECO:0000256" key="11">
    <source>
        <dbReference type="ARBA" id="ARBA00030422"/>
    </source>
</evidence>
<keyword evidence="9" id="KW-0496">Mitochondrion</keyword>
<accession>A0A261Y6Q2</accession>
<dbReference type="GO" id="GO:0030150">
    <property type="term" value="P:protein import into mitochondrial matrix"/>
    <property type="evidence" value="ECO:0007669"/>
    <property type="project" value="EnsemblFungi"/>
</dbReference>
<evidence type="ECO:0000256" key="7">
    <source>
        <dbReference type="ARBA" id="ARBA00022927"/>
    </source>
</evidence>
<keyword evidence="14" id="KW-1185">Reference proteome</keyword>
<feature type="non-terminal residue" evidence="13">
    <location>
        <position position="128"/>
    </location>
</feature>
<comment type="subcellular location">
    <subcellularLocation>
        <location evidence="1">Mitochondrion inner membrane</location>
        <topology evidence="1">Peripheral membrane protein</topology>
    </subcellularLocation>
</comment>
<sequence length="128" mass="13542">MSGRLIAQILVSVGTVVGKAFFAAYKQAAANAAQGGGAAAGRQGARAAADAATRKTGLTIEEAYQILNVKRDADMAELVKHYDHLFKVNDSSVGGSFYMQSKVVCARERVLLELEEEAKKAAVLALVR</sequence>
<dbReference type="FunFam" id="1.10.287.110:FF:000006">
    <property type="entry name" value="Import inner membrane translocase subunit TIM16"/>
    <property type="match status" value="1"/>
</dbReference>
<dbReference type="Proteomes" id="UP000242875">
    <property type="component" value="Unassembled WGS sequence"/>
</dbReference>
<dbReference type="PANTHER" id="PTHR12388:SF0">
    <property type="entry name" value="MITOCHONDRIAL IMPORT INNER MEMBRANE TRANSLOCASE SUBUNIT TIM16"/>
    <property type="match status" value="1"/>
</dbReference>
<evidence type="ECO:0000256" key="1">
    <source>
        <dbReference type="ARBA" id="ARBA00004637"/>
    </source>
</evidence>
<evidence type="ECO:0000256" key="4">
    <source>
        <dbReference type="ARBA" id="ARBA00020721"/>
    </source>
</evidence>
<dbReference type="InterPro" id="IPR036869">
    <property type="entry name" value="J_dom_sf"/>
</dbReference>
<dbReference type="PANTHER" id="PTHR12388">
    <property type="entry name" value="MITOCHONDRIA ASSOCIATED GRANULOCYTE MACROPHAGE CSF SIGNALING MOLECULE"/>
    <property type="match status" value="1"/>
</dbReference>
<keyword evidence="5" id="KW-0813">Transport</keyword>
<protein>
    <recommendedName>
        <fullName evidence="4">Mitochondrial import inner membrane translocase subunit TIM16</fullName>
    </recommendedName>
    <alternativeName>
        <fullName evidence="3">Mitochondrial import inner membrane translocase subunit tim16</fullName>
    </alternativeName>
    <alternativeName>
        <fullName evidence="11 12">Presequence translocated-associated motor subunit PAM16</fullName>
    </alternativeName>
</protein>
<evidence type="ECO:0000256" key="2">
    <source>
        <dbReference type="ARBA" id="ARBA00008817"/>
    </source>
</evidence>
<evidence type="ECO:0000256" key="6">
    <source>
        <dbReference type="ARBA" id="ARBA00022792"/>
    </source>
</evidence>
<comment type="caution">
    <text evidence="13">The sequence shown here is derived from an EMBL/GenBank/DDBJ whole genome shotgun (WGS) entry which is preliminary data.</text>
</comment>